<keyword evidence="2" id="KW-1185">Reference proteome</keyword>
<comment type="caution">
    <text evidence="1">The sequence shown here is derived from an EMBL/GenBank/DDBJ whole genome shotgun (WGS) entry which is preliminary data.</text>
</comment>
<accession>B9D626</accession>
<proteinExistence type="predicted"/>
<evidence type="ECO:0000313" key="2">
    <source>
        <dbReference type="Proteomes" id="UP000003082"/>
    </source>
</evidence>
<organism evidence="1 2">
    <name type="scientific">Campylobacter rectus RM3267</name>
    <dbReference type="NCBI Taxonomy" id="553218"/>
    <lineage>
        <taxon>Bacteria</taxon>
        <taxon>Pseudomonadati</taxon>
        <taxon>Campylobacterota</taxon>
        <taxon>Epsilonproteobacteria</taxon>
        <taxon>Campylobacterales</taxon>
        <taxon>Campylobacteraceae</taxon>
        <taxon>Campylobacter</taxon>
    </lineage>
</organism>
<sequence>MLNIDYLNLKALRKGISYFILKSVNLDIILKLHRKTYIRNC</sequence>
<name>B9D626_CAMRE</name>
<dbReference type="EMBL" id="ACFU01000059">
    <property type="protein sequence ID" value="EEF12558.1"/>
    <property type="molecule type" value="Genomic_DNA"/>
</dbReference>
<evidence type="ECO:0000313" key="1">
    <source>
        <dbReference type="EMBL" id="EEF12558.1"/>
    </source>
</evidence>
<reference evidence="1 2" key="1">
    <citation type="submission" date="2008-08" db="EMBL/GenBank/DDBJ databases">
        <authorList>
            <person name="Madupu R."/>
            <person name="Durkin A.S."/>
            <person name="Torralba M."/>
            <person name="Methe B."/>
            <person name="Sutton G.G."/>
            <person name="Strausberg R.L."/>
            <person name="Nelson K.E."/>
        </authorList>
    </citation>
    <scope>NUCLEOTIDE SEQUENCE [LARGE SCALE GENOMIC DNA]</scope>
    <source>
        <strain evidence="1 2">RM3267</strain>
    </source>
</reference>
<protein>
    <submittedName>
        <fullName evidence="1">Uncharacterized protein</fullName>
    </submittedName>
</protein>
<gene>
    <name evidence="1" type="ORF">CAMRE0001_2209</name>
</gene>
<dbReference type="AlphaFoldDB" id="B9D626"/>
<dbReference type="Proteomes" id="UP000003082">
    <property type="component" value="Unassembled WGS sequence"/>
</dbReference>